<organism evidence="1 2">
    <name type="scientific">Gulo gulo</name>
    <name type="common">Wolverine</name>
    <name type="synonym">Gluton</name>
    <dbReference type="NCBI Taxonomy" id="48420"/>
    <lineage>
        <taxon>Eukaryota</taxon>
        <taxon>Metazoa</taxon>
        <taxon>Chordata</taxon>
        <taxon>Craniata</taxon>
        <taxon>Vertebrata</taxon>
        <taxon>Euteleostomi</taxon>
        <taxon>Mammalia</taxon>
        <taxon>Eutheria</taxon>
        <taxon>Laurasiatheria</taxon>
        <taxon>Carnivora</taxon>
        <taxon>Caniformia</taxon>
        <taxon>Musteloidea</taxon>
        <taxon>Mustelidae</taxon>
        <taxon>Guloninae</taxon>
        <taxon>Gulo</taxon>
    </lineage>
</organism>
<name>A0A9X9LRK0_GULGU</name>
<dbReference type="AlphaFoldDB" id="A0A9X9LRK0"/>
<accession>A0A9X9LRK0</accession>
<protein>
    <submittedName>
        <fullName evidence="1">Uncharacterized protein</fullName>
    </submittedName>
</protein>
<evidence type="ECO:0000313" key="2">
    <source>
        <dbReference type="Proteomes" id="UP000269945"/>
    </source>
</evidence>
<proteinExistence type="predicted"/>
<keyword evidence="2" id="KW-1185">Reference proteome</keyword>
<sequence>MHVGILKEGRRFTLDGERTQRWIVLLLICSTLQWKNISRLLGAWRGQD</sequence>
<dbReference type="EMBL" id="CYRY02012851">
    <property type="protein sequence ID" value="VCW83773.1"/>
    <property type="molecule type" value="Genomic_DNA"/>
</dbReference>
<dbReference type="Proteomes" id="UP000269945">
    <property type="component" value="Unassembled WGS sequence"/>
</dbReference>
<comment type="caution">
    <text evidence="1">The sequence shown here is derived from an EMBL/GenBank/DDBJ whole genome shotgun (WGS) entry which is preliminary data.</text>
</comment>
<gene>
    <name evidence="1" type="ORF">BN2614_LOCUS2</name>
</gene>
<evidence type="ECO:0000313" key="1">
    <source>
        <dbReference type="EMBL" id="VCW83773.1"/>
    </source>
</evidence>
<reference evidence="1 2" key="1">
    <citation type="submission" date="2018-10" db="EMBL/GenBank/DDBJ databases">
        <authorList>
            <person name="Ekblom R."/>
            <person name="Jareborg N."/>
        </authorList>
    </citation>
    <scope>NUCLEOTIDE SEQUENCE [LARGE SCALE GENOMIC DNA]</scope>
    <source>
        <tissue evidence="1">Muscle</tissue>
    </source>
</reference>